<protein>
    <submittedName>
        <fullName evidence="3">Methyltransferase</fullName>
    </submittedName>
</protein>
<feature type="domain" description="C-methyltransferase" evidence="2">
    <location>
        <begin position="251"/>
        <end position="409"/>
    </location>
</feature>
<evidence type="ECO:0000259" key="1">
    <source>
        <dbReference type="Pfam" id="PF08421"/>
    </source>
</evidence>
<evidence type="ECO:0000259" key="2">
    <source>
        <dbReference type="Pfam" id="PF08484"/>
    </source>
</evidence>
<dbReference type="Pfam" id="PF13489">
    <property type="entry name" value="Methyltransf_23"/>
    <property type="match status" value="1"/>
</dbReference>
<reference evidence="4" key="1">
    <citation type="journal article" date="2019" name="Int. J. Syst. Evol. Microbiol.">
        <title>The Global Catalogue of Microorganisms (GCM) 10K type strain sequencing project: providing services to taxonomists for standard genome sequencing and annotation.</title>
        <authorList>
            <consortium name="The Broad Institute Genomics Platform"/>
            <consortium name="The Broad Institute Genome Sequencing Center for Infectious Disease"/>
            <person name="Wu L."/>
            <person name="Ma J."/>
        </authorList>
    </citation>
    <scope>NUCLEOTIDE SEQUENCE [LARGE SCALE GENOMIC DNA]</scope>
    <source>
        <strain evidence="4">CGMCC 1.12664</strain>
    </source>
</reference>
<dbReference type="Gene3D" id="3.40.50.150">
    <property type="entry name" value="Vaccinia Virus protein VP39"/>
    <property type="match status" value="1"/>
</dbReference>
<feature type="domain" description="Methyltransferase putative zinc binding" evidence="1">
    <location>
        <begin position="9"/>
        <end position="70"/>
    </location>
</feature>
<dbReference type="GO" id="GO:0032259">
    <property type="term" value="P:methylation"/>
    <property type="evidence" value="ECO:0007669"/>
    <property type="project" value="UniProtKB-KW"/>
</dbReference>
<dbReference type="AlphaFoldDB" id="A0A917EFG4"/>
<dbReference type="RefSeq" id="WP_229737530.1">
    <property type="nucleotide sequence ID" value="NZ_BMFJ01000001.1"/>
</dbReference>
<dbReference type="EMBL" id="BMFJ01000001">
    <property type="protein sequence ID" value="GGE33301.1"/>
    <property type="molecule type" value="Genomic_DNA"/>
</dbReference>
<keyword evidence="3" id="KW-0808">Transferase</keyword>
<dbReference type="Gene3D" id="6.20.50.110">
    <property type="entry name" value="Methyltransferase, zinc-binding domain"/>
    <property type="match status" value="1"/>
</dbReference>
<comment type="caution">
    <text evidence="3">The sequence shown here is derived from an EMBL/GenBank/DDBJ whole genome shotgun (WGS) entry which is preliminary data.</text>
</comment>
<keyword evidence="4" id="KW-1185">Reference proteome</keyword>
<dbReference type="SUPFAM" id="SSF53335">
    <property type="entry name" value="S-adenosyl-L-methionine-dependent methyltransferases"/>
    <property type="match status" value="1"/>
</dbReference>
<evidence type="ECO:0000313" key="3">
    <source>
        <dbReference type="EMBL" id="GGE33301.1"/>
    </source>
</evidence>
<name>A0A917EFG4_9RHOB</name>
<dbReference type="PANTHER" id="PTHR43861:SF5">
    <property type="entry name" value="BLL5978 PROTEIN"/>
    <property type="match status" value="1"/>
</dbReference>
<evidence type="ECO:0000313" key="4">
    <source>
        <dbReference type="Proteomes" id="UP000612855"/>
    </source>
</evidence>
<dbReference type="InterPro" id="IPR038576">
    <property type="entry name" value="Methyltransf_Zn-bd_dom_put_sf"/>
</dbReference>
<dbReference type="Pfam" id="PF08484">
    <property type="entry name" value="Methyltransf_14"/>
    <property type="match status" value="1"/>
</dbReference>
<dbReference type="Pfam" id="PF08421">
    <property type="entry name" value="Methyltransf_13"/>
    <property type="match status" value="1"/>
</dbReference>
<dbReference type="InterPro" id="IPR013630">
    <property type="entry name" value="Methyltransf_Zn-bd_dom_put"/>
</dbReference>
<dbReference type="Gene3D" id="6.10.250.3100">
    <property type="match status" value="1"/>
</dbReference>
<dbReference type="Gene3D" id="3.40.50.720">
    <property type="entry name" value="NAD(P)-binding Rossmann-like Domain"/>
    <property type="match status" value="1"/>
</dbReference>
<dbReference type="InterPro" id="IPR013691">
    <property type="entry name" value="MeTrfase_14"/>
</dbReference>
<accession>A0A917EFG4</accession>
<dbReference type="Proteomes" id="UP000612855">
    <property type="component" value="Unassembled WGS sequence"/>
</dbReference>
<proteinExistence type="predicted"/>
<gene>
    <name evidence="3" type="ORF">GCM10011360_21440</name>
</gene>
<sequence length="414" mass="45660">MTTGQATQCRNCGSDLSLELCDLGMQPPSNYNLKPEELNGVEEFMPLRALVCESCWLVQLDYFEDASRLFSDDYAYFSSFSTSWLAHAKAYAEAMTKRFGLTRDSFVVELASNDGYLLQYFKGAGMRVLGVEPSANVAQAAKDNHGIDSAVDFFGVATAKALAATHGKADLMAANNVLAHVPDIRDFVGGVPEILAPEGAMTFEFPHLLSLLTKNQFDTIYHEHFSYLSLLAVQSVLKTAGLRVFDVEEIPTHGGSLRVFCCHEGAAHVETPSVAACLATERAAGMASPEVYRAYQARVDKVKHDLLKFLIGAREEGRTVMGYGAPAKGNTLLNYAGIRKDLMHSVVDRSPQKQGRFLPGTHLPVYAPEKIDELRPDYVVIMPWNLREEIATQLAHIRDWDGKFVVAIPEIEVF</sequence>
<dbReference type="InterPro" id="IPR029063">
    <property type="entry name" value="SAM-dependent_MTases_sf"/>
</dbReference>
<organism evidence="3 4">
    <name type="scientific">Primorskyibacter flagellatus</name>
    <dbReference type="NCBI Taxonomy" id="1387277"/>
    <lineage>
        <taxon>Bacteria</taxon>
        <taxon>Pseudomonadati</taxon>
        <taxon>Pseudomonadota</taxon>
        <taxon>Alphaproteobacteria</taxon>
        <taxon>Rhodobacterales</taxon>
        <taxon>Roseobacteraceae</taxon>
        <taxon>Primorskyibacter</taxon>
    </lineage>
</organism>
<dbReference type="PANTHER" id="PTHR43861">
    <property type="entry name" value="TRANS-ACONITATE 2-METHYLTRANSFERASE-RELATED"/>
    <property type="match status" value="1"/>
</dbReference>
<keyword evidence="3" id="KW-0489">Methyltransferase</keyword>
<dbReference type="GO" id="GO:0008168">
    <property type="term" value="F:methyltransferase activity"/>
    <property type="evidence" value="ECO:0007669"/>
    <property type="project" value="UniProtKB-KW"/>
</dbReference>